<proteinExistence type="predicted"/>
<feature type="non-terminal residue" evidence="2">
    <location>
        <position position="106"/>
    </location>
</feature>
<feature type="region of interest" description="Disordered" evidence="1">
    <location>
        <begin position="87"/>
        <end position="106"/>
    </location>
</feature>
<accession>A0A9X9LH08</accession>
<comment type="caution">
    <text evidence="2">The sequence shown here is derived from an EMBL/GenBank/DDBJ whole genome shotgun (WGS) entry which is preliminary data.</text>
</comment>
<protein>
    <submittedName>
        <fullName evidence="2">Uncharacterized protein</fullName>
    </submittedName>
</protein>
<reference evidence="2 3" key="1">
    <citation type="submission" date="2018-10" db="EMBL/GenBank/DDBJ databases">
        <authorList>
            <person name="Ekblom R."/>
            <person name="Jareborg N."/>
        </authorList>
    </citation>
    <scope>NUCLEOTIDE SEQUENCE [LARGE SCALE GENOMIC DNA]</scope>
    <source>
        <tissue evidence="2">Muscle</tissue>
    </source>
</reference>
<dbReference type="AlphaFoldDB" id="A0A9X9LH08"/>
<dbReference type="EMBL" id="CYRY02003236">
    <property type="protein sequence ID" value="VCW67889.1"/>
    <property type="molecule type" value="Genomic_DNA"/>
</dbReference>
<evidence type="ECO:0000313" key="2">
    <source>
        <dbReference type="EMBL" id="VCW67889.1"/>
    </source>
</evidence>
<organism evidence="2 3">
    <name type="scientific">Gulo gulo</name>
    <name type="common">Wolverine</name>
    <name type="synonym">Gluton</name>
    <dbReference type="NCBI Taxonomy" id="48420"/>
    <lineage>
        <taxon>Eukaryota</taxon>
        <taxon>Metazoa</taxon>
        <taxon>Chordata</taxon>
        <taxon>Craniata</taxon>
        <taxon>Vertebrata</taxon>
        <taxon>Euteleostomi</taxon>
        <taxon>Mammalia</taxon>
        <taxon>Eutheria</taxon>
        <taxon>Laurasiatheria</taxon>
        <taxon>Carnivora</taxon>
        <taxon>Caniformia</taxon>
        <taxon>Musteloidea</taxon>
        <taxon>Mustelidae</taxon>
        <taxon>Guloninae</taxon>
        <taxon>Gulo</taxon>
    </lineage>
</organism>
<keyword evidence="3" id="KW-1185">Reference proteome</keyword>
<dbReference type="Proteomes" id="UP000269945">
    <property type="component" value="Unassembled WGS sequence"/>
</dbReference>
<sequence>MDMKVENCGSLVFWDSESIPETKEYFPKQGLYDEMSSERDLIMERLKKDESWDSRLIETWQCEDTLERRQGNQRKDLRQILIKRKKNPVEDCSETGESSSPIQHHI</sequence>
<feature type="compositionally biased region" description="Polar residues" evidence="1">
    <location>
        <begin position="95"/>
        <end position="106"/>
    </location>
</feature>
<evidence type="ECO:0000313" key="3">
    <source>
        <dbReference type="Proteomes" id="UP000269945"/>
    </source>
</evidence>
<evidence type="ECO:0000256" key="1">
    <source>
        <dbReference type="SAM" id="MobiDB-lite"/>
    </source>
</evidence>
<gene>
    <name evidence="2" type="ORF">BN2614_LOCUS4</name>
</gene>
<name>A0A9X9LH08_GULGU</name>